<keyword evidence="1" id="KW-1133">Transmembrane helix</keyword>
<evidence type="ECO:0000313" key="2">
    <source>
        <dbReference type="EMBL" id="EKC55012.1"/>
    </source>
</evidence>
<proteinExistence type="predicted"/>
<gene>
    <name evidence="2" type="ORF">LEA_15576</name>
</gene>
<protein>
    <submittedName>
        <fullName evidence="2">Polysaccharide biosynthesis protein</fullName>
    </submittedName>
</protein>
<organism evidence="2">
    <name type="scientific">human gut metagenome</name>
    <dbReference type="NCBI Taxonomy" id="408170"/>
    <lineage>
        <taxon>unclassified sequences</taxon>
        <taxon>metagenomes</taxon>
        <taxon>organismal metagenomes</taxon>
    </lineage>
</organism>
<feature type="transmembrane region" description="Helical" evidence="1">
    <location>
        <begin position="12"/>
        <end position="34"/>
    </location>
</feature>
<name>K1S2X3_9ZZZZ</name>
<feature type="non-terminal residue" evidence="2">
    <location>
        <position position="1"/>
    </location>
</feature>
<dbReference type="EMBL" id="AJWY01010629">
    <property type="protein sequence ID" value="EKC55012.1"/>
    <property type="molecule type" value="Genomic_DNA"/>
</dbReference>
<dbReference type="AlphaFoldDB" id="K1S2X3"/>
<comment type="caution">
    <text evidence="2">The sequence shown here is derived from an EMBL/GenBank/DDBJ whole genome shotgun (WGS) entry which is preliminary data.</text>
</comment>
<evidence type="ECO:0000256" key="1">
    <source>
        <dbReference type="SAM" id="Phobius"/>
    </source>
</evidence>
<reference evidence="2" key="1">
    <citation type="journal article" date="2013" name="Environ. Microbiol.">
        <title>Microbiota from the distal guts of lean and obese adolescents exhibit partial functional redundancy besides clear differences in community structure.</title>
        <authorList>
            <person name="Ferrer M."/>
            <person name="Ruiz A."/>
            <person name="Lanza F."/>
            <person name="Haange S.B."/>
            <person name="Oberbach A."/>
            <person name="Till H."/>
            <person name="Bargiela R."/>
            <person name="Campoy C."/>
            <person name="Segura M.T."/>
            <person name="Richter M."/>
            <person name="von Bergen M."/>
            <person name="Seifert J."/>
            <person name="Suarez A."/>
        </authorList>
    </citation>
    <scope>NUCLEOTIDE SEQUENCE</scope>
</reference>
<sequence length="52" mass="5842">ILFAGMTEANRYFSSGIACLINTVLILIFAAYLVKKDFPLKSLPVVGKYFRK</sequence>
<accession>K1S2X3</accession>
<keyword evidence="1" id="KW-0472">Membrane</keyword>
<keyword evidence="1" id="KW-0812">Transmembrane</keyword>